<protein>
    <submittedName>
        <fullName evidence="1">Uncharacterized protein</fullName>
    </submittedName>
</protein>
<evidence type="ECO:0000313" key="2">
    <source>
        <dbReference type="Proteomes" id="UP000593574"/>
    </source>
</evidence>
<gene>
    <name evidence="1" type="ORF">Golax_023512</name>
</gene>
<name>A0A7J8Z9Z5_9ROSI</name>
<dbReference type="EMBL" id="JABEZV010000004">
    <property type="protein sequence ID" value="MBA0708382.1"/>
    <property type="molecule type" value="Genomic_DNA"/>
</dbReference>
<sequence length="33" mass="3998">MLSLVALHQHQELHRPRKYRPISIKTMQFLLVL</sequence>
<dbReference type="Proteomes" id="UP000593574">
    <property type="component" value="Unassembled WGS sequence"/>
</dbReference>
<accession>A0A7J8Z9Z5</accession>
<evidence type="ECO:0000313" key="1">
    <source>
        <dbReference type="EMBL" id="MBA0708382.1"/>
    </source>
</evidence>
<dbReference type="AlphaFoldDB" id="A0A7J8Z9Z5"/>
<reference evidence="1 2" key="1">
    <citation type="journal article" date="2019" name="Genome Biol. Evol.">
        <title>Insights into the evolution of the New World diploid cottons (Gossypium, subgenus Houzingenia) based on genome sequencing.</title>
        <authorList>
            <person name="Grover C.E."/>
            <person name="Arick M.A. 2nd"/>
            <person name="Thrash A."/>
            <person name="Conover J.L."/>
            <person name="Sanders W.S."/>
            <person name="Peterson D.G."/>
            <person name="Frelichowski J.E."/>
            <person name="Scheffler J.A."/>
            <person name="Scheffler B.E."/>
            <person name="Wendel J.F."/>
        </authorList>
    </citation>
    <scope>NUCLEOTIDE SEQUENCE [LARGE SCALE GENOMIC DNA]</scope>
    <source>
        <strain evidence="1">4</strain>
        <tissue evidence="1">Leaf</tissue>
    </source>
</reference>
<comment type="caution">
    <text evidence="1">The sequence shown here is derived from an EMBL/GenBank/DDBJ whole genome shotgun (WGS) entry which is preliminary data.</text>
</comment>
<keyword evidence="2" id="KW-1185">Reference proteome</keyword>
<organism evidence="1 2">
    <name type="scientific">Gossypium laxum</name>
    <dbReference type="NCBI Taxonomy" id="34288"/>
    <lineage>
        <taxon>Eukaryota</taxon>
        <taxon>Viridiplantae</taxon>
        <taxon>Streptophyta</taxon>
        <taxon>Embryophyta</taxon>
        <taxon>Tracheophyta</taxon>
        <taxon>Spermatophyta</taxon>
        <taxon>Magnoliopsida</taxon>
        <taxon>eudicotyledons</taxon>
        <taxon>Gunneridae</taxon>
        <taxon>Pentapetalae</taxon>
        <taxon>rosids</taxon>
        <taxon>malvids</taxon>
        <taxon>Malvales</taxon>
        <taxon>Malvaceae</taxon>
        <taxon>Malvoideae</taxon>
        <taxon>Gossypium</taxon>
    </lineage>
</organism>
<proteinExistence type="predicted"/>